<reference evidence="9" key="1">
    <citation type="submission" date="2018-05" db="EMBL/GenBank/DDBJ databases">
        <authorList>
            <person name="Nie L."/>
        </authorList>
    </citation>
    <scope>NUCLEOTIDE SEQUENCE [LARGE SCALE GENOMIC DNA]</scope>
    <source>
        <strain evidence="9">NL</strain>
    </source>
</reference>
<proteinExistence type="inferred from homology"/>
<dbReference type="AlphaFoldDB" id="A0A328BE75"/>
<protein>
    <submittedName>
        <fullName evidence="8">RNA polymerase sigma factor</fullName>
    </submittedName>
</protein>
<dbReference type="Gene3D" id="1.10.1740.10">
    <property type="match status" value="1"/>
</dbReference>
<evidence type="ECO:0000313" key="9">
    <source>
        <dbReference type="Proteomes" id="UP000248553"/>
    </source>
</evidence>
<feature type="domain" description="RNA polymerase sigma-70 region 2" evidence="6">
    <location>
        <begin position="67"/>
        <end position="133"/>
    </location>
</feature>
<sequence length="235" mass="26405">MASPVSAPKPADCVPAPLSSQLPIPLVCSLPLSAVPEPQAARPAVAAAEAELLAQLQQGSEAAFRTLVERYQNRVYRTVLALLRSAEEAEDVAQEVFVEVYQTIGRFRGDAALSTWLYRLATSRALKHRRRARAKKRFAYFTSLLGFDNHVLHELPDHAHPQARLEGKQQLQLLLDHIARLPDQQQVAFTLRHEQELSYEEIAAVLQTTVPAVESLLFRARQTLRKHLQPSFRHV</sequence>
<evidence type="ECO:0000256" key="3">
    <source>
        <dbReference type="ARBA" id="ARBA00023082"/>
    </source>
</evidence>
<dbReference type="OrthoDB" id="9780326at2"/>
<dbReference type="SUPFAM" id="SSF88946">
    <property type="entry name" value="Sigma2 domain of RNA polymerase sigma factors"/>
    <property type="match status" value="1"/>
</dbReference>
<dbReference type="Gene3D" id="1.10.10.10">
    <property type="entry name" value="Winged helix-like DNA-binding domain superfamily/Winged helix DNA-binding domain"/>
    <property type="match status" value="1"/>
</dbReference>
<evidence type="ECO:0000256" key="5">
    <source>
        <dbReference type="ARBA" id="ARBA00023163"/>
    </source>
</evidence>
<dbReference type="PANTHER" id="PTHR43133:SF8">
    <property type="entry name" value="RNA POLYMERASE SIGMA FACTOR HI_1459-RELATED"/>
    <property type="match status" value="1"/>
</dbReference>
<dbReference type="CDD" id="cd06171">
    <property type="entry name" value="Sigma70_r4"/>
    <property type="match status" value="1"/>
</dbReference>
<dbReference type="InterPro" id="IPR013324">
    <property type="entry name" value="RNA_pol_sigma_r3/r4-like"/>
</dbReference>
<comment type="similarity">
    <text evidence="1">Belongs to the sigma-70 factor family. ECF subfamily.</text>
</comment>
<name>A0A328BE75_9BACT</name>
<keyword evidence="3" id="KW-0731">Sigma factor</keyword>
<comment type="caution">
    <text evidence="8">The sequence shown here is derived from an EMBL/GenBank/DDBJ whole genome shotgun (WGS) entry which is preliminary data.</text>
</comment>
<dbReference type="GO" id="GO:0006352">
    <property type="term" value="P:DNA-templated transcription initiation"/>
    <property type="evidence" value="ECO:0007669"/>
    <property type="project" value="InterPro"/>
</dbReference>
<organism evidence="8 9">
    <name type="scientific">Hymenobacter edaphi</name>
    <dbReference type="NCBI Taxonomy" id="2211146"/>
    <lineage>
        <taxon>Bacteria</taxon>
        <taxon>Pseudomonadati</taxon>
        <taxon>Bacteroidota</taxon>
        <taxon>Cytophagia</taxon>
        <taxon>Cytophagales</taxon>
        <taxon>Hymenobacteraceae</taxon>
        <taxon>Hymenobacter</taxon>
    </lineage>
</organism>
<evidence type="ECO:0000256" key="4">
    <source>
        <dbReference type="ARBA" id="ARBA00023125"/>
    </source>
</evidence>
<dbReference type="InterPro" id="IPR039425">
    <property type="entry name" value="RNA_pol_sigma-70-like"/>
</dbReference>
<evidence type="ECO:0000313" key="8">
    <source>
        <dbReference type="EMBL" id="RAK65730.1"/>
    </source>
</evidence>
<dbReference type="Proteomes" id="UP000248553">
    <property type="component" value="Unassembled WGS sequence"/>
</dbReference>
<accession>A0A328BE75</accession>
<dbReference type="InterPro" id="IPR013325">
    <property type="entry name" value="RNA_pol_sigma_r2"/>
</dbReference>
<evidence type="ECO:0000259" key="7">
    <source>
        <dbReference type="Pfam" id="PF08281"/>
    </source>
</evidence>
<evidence type="ECO:0000259" key="6">
    <source>
        <dbReference type="Pfam" id="PF04542"/>
    </source>
</evidence>
<dbReference type="EMBL" id="QHKM01000004">
    <property type="protein sequence ID" value="RAK65730.1"/>
    <property type="molecule type" value="Genomic_DNA"/>
</dbReference>
<gene>
    <name evidence="8" type="ORF">DLM85_13480</name>
</gene>
<dbReference type="InterPro" id="IPR007627">
    <property type="entry name" value="RNA_pol_sigma70_r2"/>
</dbReference>
<dbReference type="Pfam" id="PF04542">
    <property type="entry name" value="Sigma70_r2"/>
    <property type="match status" value="1"/>
</dbReference>
<keyword evidence="4" id="KW-0238">DNA-binding</keyword>
<dbReference type="GO" id="GO:0016987">
    <property type="term" value="F:sigma factor activity"/>
    <property type="evidence" value="ECO:0007669"/>
    <property type="project" value="UniProtKB-KW"/>
</dbReference>
<keyword evidence="2" id="KW-0805">Transcription regulation</keyword>
<dbReference type="NCBIfam" id="TIGR02937">
    <property type="entry name" value="sigma70-ECF"/>
    <property type="match status" value="1"/>
</dbReference>
<evidence type="ECO:0000256" key="1">
    <source>
        <dbReference type="ARBA" id="ARBA00010641"/>
    </source>
</evidence>
<dbReference type="InterPro" id="IPR013249">
    <property type="entry name" value="RNA_pol_sigma70_r4_t2"/>
</dbReference>
<evidence type="ECO:0000256" key="2">
    <source>
        <dbReference type="ARBA" id="ARBA00023015"/>
    </source>
</evidence>
<dbReference type="Pfam" id="PF08281">
    <property type="entry name" value="Sigma70_r4_2"/>
    <property type="match status" value="1"/>
</dbReference>
<dbReference type="GO" id="GO:0003677">
    <property type="term" value="F:DNA binding"/>
    <property type="evidence" value="ECO:0007669"/>
    <property type="project" value="UniProtKB-KW"/>
</dbReference>
<keyword evidence="5" id="KW-0804">Transcription</keyword>
<dbReference type="InterPro" id="IPR036388">
    <property type="entry name" value="WH-like_DNA-bd_sf"/>
</dbReference>
<dbReference type="InterPro" id="IPR014284">
    <property type="entry name" value="RNA_pol_sigma-70_dom"/>
</dbReference>
<dbReference type="SUPFAM" id="SSF88659">
    <property type="entry name" value="Sigma3 and sigma4 domains of RNA polymerase sigma factors"/>
    <property type="match status" value="1"/>
</dbReference>
<dbReference type="PANTHER" id="PTHR43133">
    <property type="entry name" value="RNA POLYMERASE ECF-TYPE SIGMA FACTO"/>
    <property type="match status" value="1"/>
</dbReference>
<keyword evidence="9" id="KW-1185">Reference proteome</keyword>
<feature type="domain" description="RNA polymerase sigma factor 70 region 4 type 2" evidence="7">
    <location>
        <begin position="172"/>
        <end position="224"/>
    </location>
</feature>